<dbReference type="Gene3D" id="3.30.200.20">
    <property type="entry name" value="Phosphorylase Kinase, domain 1"/>
    <property type="match status" value="1"/>
</dbReference>
<feature type="compositionally biased region" description="Basic and acidic residues" evidence="7">
    <location>
        <begin position="782"/>
        <end position="796"/>
    </location>
</feature>
<keyword evidence="5 6" id="KW-0067">ATP-binding</keyword>
<dbReference type="InterPro" id="IPR011009">
    <property type="entry name" value="Kinase-like_dom_sf"/>
</dbReference>
<dbReference type="PROSITE" id="PS00107">
    <property type="entry name" value="PROTEIN_KINASE_ATP"/>
    <property type="match status" value="1"/>
</dbReference>
<accession>A0ABR0T003</accession>
<feature type="compositionally biased region" description="Polar residues" evidence="7">
    <location>
        <begin position="302"/>
        <end position="311"/>
    </location>
</feature>
<evidence type="ECO:0000256" key="1">
    <source>
        <dbReference type="ARBA" id="ARBA00022527"/>
    </source>
</evidence>
<dbReference type="InterPro" id="IPR000719">
    <property type="entry name" value="Prot_kinase_dom"/>
</dbReference>
<dbReference type="PANTHER" id="PTHR43895:SF152">
    <property type="entry name" value="SERINE_THREONINE-PROTEIN KINASE TOS3"/>
    <property type="match status" value="1"/>
</dbReference>
<organism evidence="9 10">
    <name type="scientific">Cladobotryum mycophilum</name>
    <dbReference type="NCBI Taxonomy" id="491253"/>
    <lineage>
        <taxon>Eukaryota</taxon>
        <taxon>Fungi</taxon>
        <taxon>Dikarya</taxon>
        <taxon>Ascomycota</taxon>
        <taxon>Pezizomycotina</taxon>
        <taxon>Sordariomycetes</taxon>
        <taxon>Hypocreomycetidae</taxon>
        <taxon>Hypocreales</taxon>
        <taxon>Hypocreaceae</taxon>
        <taxon>Cladobotryum</taxon>
    </lineage>
</organism>
<feature type="compositionally biased region" description="Polar residues" evidence="7">
    <location>
        <begin position="1125"/>
        <end position="1151"/>
    </location>
</feature>
<feature type="region of interest" description="Disordered" evidence="7">
    <location>
        <begin position="1125"/>
        <end position="1220"/>
    </location>
</feature>
<feature type="region of interest" description="Disordered" evidence="7">
    <location>
        <begin position="918"/>
        <end position="1057"/>
    </location>
</feature>
<dbReference type="EMBL" id="JAVFKD010000001">
    <property type="protein sequence ID" value="KAK5997698.1"/>
    <property type="molecule type" value="Genomic_DNA"/>
</dbReference>
<dbReference type="GO" id="GO:0016301">
    <property type="term" value="F:kinase activity"/>
    <property type="evidence" value="ECO:0007669"/>
    <property type="project" value="UniProtKB-KW"/>
</dbReference>
<evidence type="ECO:0000256" key="2">
    <source>
        <dbReference type="ARBA" id="ARBA00022679"/>
    </source>
</evidence>
<feature type="compositionally biased region" description="Polar residues" evidence="7">
    <location>
        <begin position="935"/>
        <end position="944"/>
    </location>
</feature>
<comment type="caution">
    <text evidence="9">The sequence shown here is derived from an EMBL/GenBank/DDBJ whole genome shotgun (WGS) entry which is preliminary data.</text>
</comment>
<feature type="binding site" evidence="6">
    <location>
        <position position="142"/>
    </location>
    <ligand>
        <name>ATP</name>
        <dbReference type="ChEBI" id="CHEBI:30616"/>
    </ligand>
</feature>
<dbReference type="SUPFAM" id="SSF56112">
    <property type="entry name" value="Protein kinase-like (PK-like)"/>
    <property type="match status" value="1"/>
</dbReference>
<feature type="compositionally biased region" description="Basic and acidic residues" evidence="7">
    <location>
        <begin position="951"/>
        <end position="967"/>
    </location>
</feature>
<evidence type="ECO:0000313" key="9">
    <source>
        <dbReference type="EMBL" id="KAK5997698.1"/>
    </source>
</evidence>
<dbReference type="InterPro" id="IPR017441">
    <property type="entry name" value="Protein_kinase_ATP_BS"/>
</dbReference>
<feature type="compositionally biased region" description="Low complexity" evidence="7">
    <location>
        <begin position="800"/>
        <end position="809"/>
    </location>
</feature>
<dbReference type="SMART" id="SM00220">
    <property type="entry name" value="S_TKc"/>
    <property type="match status" value="1"/>
</dbReference>
<feature type="compositionally biased region" description="Low complexity" evidence="7">
    <location>
        <begin position="1032"/>
        <end position="1050"/>
    </location>
</feature>
<evidence type="ECO:0000313" key="10">
    <source>
        <dbReference type="Proteomes" id="UP001338125"/>
    </source>
</evidence>
<evidence type="ECO:0000256" key="6">
    <source>
        <dbReference type="PROSITE-ProRule" id="PRU10141"/>
    </source>
</evidence>
<feature type="region of interest" description="Disordered" evidence="7">
    <location>
        <begin position="272"/>
        <end position="351"/>
    </location>
</feature>
<dbReference type="Proteomes" id="UP001338125">
    <property type="component" value="Unassembled WGS sequence"/>
</dbReference>
<feature type="domain" description="Protein kinase" evidence="8">
    <location>
        <begin position="113"/>
        <end position="624"/>
    </location>
</feature>
<evidence type="ECO:0000256" key="4">
    <source>
        <dbReference type="ARBA" id="ARBA00022777"/>
    </source>
</evidence>
<keyword evidence="2" id="KW-0808">Transferase</keyword>
<feature type="compositionally biased region" description="Acidic residues" evidence="7">
    <location>
        <begin position="1155"/>
        <end position="1167"/>
    </location>
</feature>
<keyword evidence="4 9" id="KW-0418">Kinase</keyword>
<feature type="compositionally biased region" description="Low complexity" evidence="7">
    <location>
        <begin position="283"/>
        <end position="292"/>
    </location>
</feature>
<dbReference type="Pfam" id="PF00069">
    <property type="entry name" value="Pkinase"/>
    <property type="match status" value="2"/>
</dbReference>
<feature type="region of interest" description="Disordered" evidence="7">
    <location>
        <begin position="682"/>
        <end position="753"/>
    </location>
</feature>
<evidence type="ECO:0000256" key="7">
    <source>
        <dbReference type="SAM" id="MobiDB-lite"/>
    </source>
</evidence>
<name>A0ABR0T003_9HYPO</name>
<dbReference type="Gene3D" id="1.10.510.10">
    <property type="entry name" value="Transferase(Phosphotransferase) domain 1"/>
    <property type="match status" value="1"/>
</dbReference>
<evidence type="ECO:0000259" key="8">
    <source>
        <dbReference type="PROSITE" id="PS50011"/>
    </source>
</evidence>
<proteinExistence type="predicted"/>
<gene>
    <name evidence="9" type="ORF">PT974_00053</name>
</gene>
<reference evidence="9 10" key="1">
    <citation type="submission" date="2024-01" db="EMBL/GenBank/DDBJ databases">
        <title>Complete genome of Cladobotryum mycophilum ATHUM6906.</title>
        <authorList>
            <person name="Christinaki A.C."/>
            <person name="Myridakis A.I."/>
            <person name="Kouvelis V.N."/>
        </authorList>
    </citation>
    <scope>NUCLEOTIDE SEQUENCE [LARGE SCALE GENOMIC DNA]</scope>
    <source>
        <strain evidence="9 10">ATHUM6906</strain>
    </source>
</reference>
<protein>
    <submittedName>
        <fullName evidence="9">Serine/threonine-protein kinase ssp1</fullName>
    </submittedName>
</protein>
<evidence type="ECO:0000256" key="3">
    <source>
        <dbReference type="ARBA" id="ARBA00022741"/>
    </source>
</evidence>
<dbReference type="PROSITE" id="PS50011">
    <property type="entry name" value="PROTEIN_KINASE_DOM"/>
    <property type="match status" value="1"/>
</dbReference>
<sequence>MDPSQQQQHQQLHELNQRQHLPTKPSLHTHFHQLSSLPLRTAASTPMSSPGLFNPSGSRHTICHGSSFSENSTPAPQFDSPYLHPLQNYQVRETHKALIDSDTLTGRKSINQYEVIEEIGRGMHGKVKLARNHATGDNVAIKIIPRFSKKRRLGKVTALSPQDKTKREIAILKKIRHPNVVALLEVIDDPELKKIYMVLEHVELGEIVWRKKGLPHVCYYERRRIEREMREMRGEAPTPEEEQYDQLLERRQAIRELKRAKMAQNYAGQPEYWSNEHGAADDGSSSGPWSRISSRENFAATDASSQPLSRRSSLAPPHSYSSSPGGLPLHDDGNEWTEDSTTPGPPQPLSAAALDGTMFGAYMEENIRFRERSPSMADSIISHMSSIDYNLRAHDPFVDDFSYVPCFTFEQARNAFRDTVLGLEYLHYQGVVHRDIKPANLLWSKDRQVKISDFGVSYFGRPIRDGEPDDLVSESEAKDFDDDLELSKTVGTPAFFAPELCYTDIDTKQPKVSEQIDVWSLGVTLYCLIYARIPFLAEDEFQMFRKIATDDVYIPRQRLRPVDPSTSPTTTSLYKRQNTYPYRDDNDLEYEEVDNLLLDLLRQMLVKNPEKRIRLKDIKRHPWVVYGLGNVNAWLEETDPARPTSGRKIQVDEREMSSAVVPLTFLERARSVVKKTVGKFMHPLGERNDSRSRRRATSSAASSAGDSMFKNAPTTPQYHNDRRRSVHPDDYLNNRAENGPSRSGTHSAGPLIAGTEPETVAYDPMATVLPPLDNKNMNRGRSHSELDDAGRQDHKPASTRSSQRQSLLRGKPSQQFLHLSPYLSGPHTMPGTPFYDGQHDLSWEHDMGILGNTHGFSFGGDNSRSQSADRNLFINADKRANPQVSLNTTVAPGNIQGPRFARPMRSVDLGRNRYSYGLSSSPLSSSPHSLPSAYQHRQPQSDPNFHSRLHNRPDERPLTAHRVDNVADAKSPLTRDPVSATEHTTETATNSEVDPADVPCPMSPPAHSEWSQEHLEATSKTTSSESIDRLGTPLTSPSESTSPVSTFPPTKSASQRMLAFQSDPSLPALLSGASSISADLEGELLCRPGIVNAQPSLLETTDSLTPPALTKEPAGGFPMDQVFQNSPAMTSSPFSVHLGSSRSSSAHTWQSDHQDADDDDDESDEEVLLMASKSKKRPPVISKGPPFEARRRDTNFSTASDETAKRVEVNSGEGTWYSDA</sequence>
<evidence type="ECO:0000256" key="5">
    <source>
        <dbReference type="ARBA" id="ARBA00022840"/>
    </source>
</evidence>
<keyword evidence="10" id="KW-1185">Reference proteome</keyword>
<feature type="compositionally biased region" description="Low complexity" evidence="7">
    <location>
        <begin position="918"/>
        <end position="932"/>
    </location>
</feature>
<dbReference type="PANTHER" id="PTHR43895">
    <property type="entry name" value="CALCIUM/CALMODULIN-DEPENDENT PROTEIN KINASE KINASE-RELATED"/>
    <property type="match status" value="1"/>
</dbReference>
<keyword evidence="1" id="KW-0723">Serine/threonine-protein kinase</keyword>
<feature type="region of interest" description="Disordered" evidence="7">
    <location>
        <begin position="768"/>
        <end position="812"/>
    </location>
</feature>
<feature type="compositionally biased region" description="Low complexity" evidence="7">
    <location>
        <begin position="312"/>
        <end position="324"/>
    </location>
</feature>
<keyword evidence="3 6" id="KW-0547">Nucleotide-binding</keyword>
<dbReference type="CDD" id="cd14008">
    <property type="entry name" value="STKc_LKB1_CaMKK"/>
    <property type="match status" value="1"/>
</dbReference>